<feature type="binding site" evidence="5">
    <location>
        <position position="4"/>
    </location>
    <ligand>
        <name>Mg(2+)</name>
        <dbReference type="ChEBI" id="CHEBI:18420"/>
    </ligand>
</feature>
<evidence type="ECO:0000256" key="1">
    <source>
        <dbReference type="ARBA" id="ARBA00022649"/>
    </source>
</evidence>
<keyword evidence="5" id="KW-0800">Toxin</keyword>
<dbReference type="SUPFAM" id="SSF88723">
    <property type="entry name" value="PIN domain-like"/>
    <property type="match status" value="1"/>
</dbReference>
<evidence type="ECO:0000313" key="7">
    <source>
        <dbReference type="EMBL" id="ATQ44928.1"/>
    </source>
</evidence>
<keyword evidence="2 5" id="KW-0540">Nuclease</keyword>
<dbReference type="GO" id="GO:0004540">
    <property type="term" value="F:RNA nuclease activity"/>
    <property type="evidence" value="ECO:0007669"/>
    <property type="project" value="InterPro"/>
</dbReference>
<keyword evidence="4 5" id="KW-0378">Hydrolase</keyword>
<dbReference type="KEGG" id="cmb:CSW64_07925"/>
<dbReference type="GO" id="GO:0000287">
    <property type="term" value="F:magnesium ion binding"/>
    <property type="evidence" value="ECO:0007669"/>
    <property type="project" value="UniProtKB-UniRule"/>
</dbReference>
<accession>A0A2D2B3Y2</accession>
<dbReference type="CDD" id="cd18682">
    <property type="entry name" value="PIN_VapC-like"/>
    <property type="match status" value="1"/>
</dbReference>
<comment type="function">
    <text evidence="5">Toxic component of a toxin-antitoxin (TA) system. An RNase.</text>
</comment>
<evidence type="ECO:0000256" key="5">
    <source>
        <dbReference type="HAMAP-Rule" id="MF_00265"/>
    </source>
</evidence>
<keyword evidence="1 5" id="KW-1277">Toxin-antitoxin system</keyword>
<reference evidence="7 8" key="1">
    <citation type="submission" date="2017-10" db="EMBL/GenBank/DDBJ databases">
        <title>Genome sequence of Caulobacter mirabilis FWC38.</title>
        <authorList>
            <person name="Fiebig A."/>
            <person name="Crosson S."/>
        </authorList>
    </citation>
    <scope>NUCLEOTIDE SEQUENCE [LARGE SCALE GENOMIC DNA]</scope>
    <source>
        <strain evidence="7 8">FWC 38</strain>
    </source>
</reference>
<comment type="similarity">
    <text evidence="5">Belongs to the PINc/VapC protein family.</text>
</comment>
<dbReference type="AlphaFoldDB" id="A0A2D2B3Y2"/>
<dbReference type="InterPro" id="IPR002716">
    <property type="entry name" value="PIN_dom"/>
</dbReference>
<evidence type="ECO:0000259" key="6">
    <source>
        <dbReference type="Pfam" id="PF01850"/>
    </source>
</evidence>
<feature type="binding site" evidence="5">
    <location>
        <position position="90"/>
    </location>
    <ligand>
        <name>Mg(2+)</name>
        <dbReference type="ChEBI" id="CHEBI:18420"/>
    </ligand>
</feature>
<keyword evidence="8" id="KW-1185">Reference proteome</keyword>
<keyword evidence="3 5" id="KW-0479">Metal-binding</keyword>
<comment type="cofactor">
    <cofactor evidence="5">
        <name>Mg(2+)</name>
        <dbReference type="ChEBI" id="CHEBI:18420"/>
    </cofactor>
</comment>
<dbReference type="Pfam" id="PF01850">
    <property type="entry name" value="PIN"/>
    <property type="match status" value="1"/>
</dbReference>
<feature type="domain" description="PIN" evidence="6">
    <location>
        <begin position="1"/>
        <end position="114"/>
    </location>
</feature>
<evidence type="ECO:0000256" key="2">
    <source>
        <dbReference type="ARBA" id="ARBA00022722"/>
    </source>
</evidence>
<keyword evidence="5" id="KW-0460">Magnesium</keyword>
<dbReference type="GO" id="GO:0090729">
    <property type="term" value="F:toxin activity"/>
    <property type="evidence" value="ECO:0007669"/>
    <property type="project" value="UniProtKB-KW"/>
</dbReference>
<organism evidence="7 8">
    <name type="scientific">Caulobacter mirabilis</name>
    <dbReference type="NCBI Taxonomy" id="69666"/>
    <lineage>
        <taxon>Bacteria</taxon>
        <taxon>Pseudomonadati</taxon>
        <taxon>Pseudomonadota</taxon>
        <taxon>Alphaproteobacteria</taxon>
        <taxon>Caulobacterales</taxon>
        <taxon>Caulobacteraceae</taxon>
        <taxon>Caulobacter</taxon>
    </lineage>
</organism>
<proteinExistence type="inferred from homology"/>
<dbReference type="EC" id="3.1.-.-" evidence="5"/>
<evidence type="ECO:0000313" key="8">
    <source>
        <dbReference type="Proteomes" id="UP000228945"/>
    </source>
</evidence>
<dbReference type="GO" id="GO:0016787">
    <property type="term" value="F:hydrolase activity"/>
    <property type="evidence" value="ECO:0007669"/>
    <property type="project" value="UniProtKB-KW"/>
</dbReference>
<dbReference type="Gene3D" id="3.40.50.1010">
    <property type="entry name" value="5'-nuclease"/>
    <property type="match status" value="1"/>
</dbReference>
<dbReference type="InterPro" id="IPR029060">
    <property type="entry name" value="PIN-like_dom_sf"/>
</dbReference>
<sequence length="124" mass="13480">MVLDASAVLAVIYNEPKADEIARRLPGAVMSIVNLTEALSVVAHRGERPADFDALLREAGVEIAPVTAAQAVDAATLRPLTSHLGLSLGDRLCLALARERRLPVLTTERRWSEHEFGIPVEYAR</sequence>
<gene>
    <name evidence="5" type="primary">vapC</name>
    <name evidence="7" type="ORF">CSW64_07925</name>
</gene>
<dbReference type="Proteomes" id="UP000228945">
    <property type="component" value="Chromosome"/>
</dbReference>
<name>A0A2D2B3Y2_9CAUL</name>
<dbReference type="OrthoDB" id="286092at2"/>
<dbReference type="InterPro" id="IPR022907">
    <property type="entry name" value="VapC_family"/>
</dbReference>
<dbReference type="HAMAP" id="MF_00265">
    <property type="entry name" value="VapC_Nob1"/>
    <property type="match status" value="1"/>
</dbReference>
<protein>
    <recommendedName>
        <fullName evidence="5">Ribonuclease VapC</fullName>
        <shortName evidence="5">RNase VapC</shortName>
        <ecNumber evidence="5">3.1.-.-</ecNumber>
    </recommendedName>
    <alternativeName>
        <fullName evidence="5">Toxin VapC</fullName>
    </alternativeName>
</protein>
<dbReference type="EMBL" id="CP024201">
    <property type="protein sequence ID" value="ATQ44928.1"/>
    <property type="molecule type" value="Genomic_DNA"/>
</dbReference>
<evidence type="ECO:0000256" key="4">
    <source>
        <dbReference type="ARBA" id="ARBA00022801"/>
    </source>
</evidence>
<evidence type="ECO:0000256" key="3">
    <source>
        <dbReference type="ARBA" id="ARBA00022723"/>
    </source>
</evidence>